<evidence type="ECO:0000259" key="1">
    <source>
        <dbReference type="PROSITE" id="PS50404"/>
    </source>
</evidence>
<gene>
    <name evidence="2" type="ORF">SAMN05444486_103508</name>
</gene>
<dbReference type="RefSeq" id="WP_089893034.1">
    <property type="nucleotide sequence ID" value="NZ_CALLJM010000014.1"/>
</dbReference>
<dbReference type="GeneID" id="78125452"/>
<dbReference type="InterPro" id="IPR036249">
    <property type="entry name" value="Thioredoxin-like_sf"/>
</dbReference>
<dbReference type="Gene3D" id="3.40.30.10">
    <property type="entry name" value="Glutaredoxin"/>
    <property type="match status" value="1"/>
</dbReference>
<dbReference type="Pfam" id="PF13417">
    <property type="entry name" value="GST_N_3"/>
    <property type="match status" value="1"/>
</dbReference>
<dbReference type="GO" id="GO:0016740">
    <property type="term" value="F:transferase activity"/>
    <property type="evidence" value="ECO:0007669"/>
    <property type="project" value="UniProtKB-KW"/>
</dbReference>
<dbReference type="InterPro" id="IPR050983">
    <property type="entry name" value="GST_Omega/HSP26"/>
</dbReference>
<dbReference type="STRING" id="576131.SAMN05444486_103508"/>
<dbReference type="InterPro" id="IPR036282">
    <property type="entry name" value="Glutathione-S-Trfase_C_sf"/>
</dbReference>
<evidence type="ECO:0000313" key="3">
    <source>
        <dbReference type="Proteomes" id="UP000199026"/>
    </source>
</evidence>
<dbReference type="AlphaFoldDB" id="A0A1H3MCN4"/>
<accession>A0A1H3MCN4</accession>
<dbReference type="GO" id="GO:0005737">
    <property type="term" value="C:cytoplasm"/>
    <property type="evidence" value="ECO:0007669"/>
    <property type="project" value="TreeGrafter"/>
</dbReference>
<keyword evidence="2" id="KW-0808">Transferase</keyword>
<protein>
    <submittedName>
        <fullName evidence="2">Glutathione S-transferase</fullName>
    </submittedName>
</protein>
<dbReference type="SUPFAM" id="SSF47616">
    <property type="entry name" value="GST C-terminal domain-like"/>
    <property type="match status" value="1"/>
</dbReference>
<dbReference type="PROSITE" id="PS50404">
    <property type="entry name" value="GST_NTER"/>
    <property type="match status" value="1"/>
</dbReference>
<dbReference type="OrthoDB" id="9813092at2"/>
<organism evidence="2 3">
    <name type="scientific">Lentibacter algarum</name>
    <dbReference type="NCBI Taxonomy" id="576131"/>
    <lineage>
        <taxon>Bacteria</taxon>
        <taxon>Pseudomonadati</taxon>
        <taxon>Pseudomonadota</taxon>
        <taxon>Alphaproteobacteria</taxon>
        <taxon>Rhodobacterales</taxon>
        <taxon>Roseobacteraceae</taxon>
        <taxon>Lentibacter</taxon>
    </lineage>
</organism>
<name>A0A1H3MCN4_9RHOB</name>
<dbReference type="PANTHER" id="PTHR43968:SF6">
    <property type="entry name" value="GLUTATHIONE S-TRANSFERASE OMEGA"/>
    <property type="match status" value="1"/>
</dbReference>
<dbReference type="EMBL" id="FNPR01000003">
    <property type="protein sequence ID" value="SDY74074.1"/>
    <property type="molecule type" value="Genomic_DNA"/>
</dbReference>
<sequence>MLPVLWSFRRCPYAMRARLGLASAGQQVSLREIVLRDKPEAFLKASESATVPCLDFGAEQIDESLDIMLWALLQSDPEDLLAMPALGHALITECDGPFKAALDRSKYATRYQDSDPLAERAKASAFIAKLEAQLGASPWLFGTAPKLADVAILPFVRQFAHIDQTWFASEPWPAVQSWLAAFKASDRFMRIMQKYPPWQPSDSGHPFPES</sequence>
<keyword evidence="3" id="KW-1185">Reference proteome</keyword>
<dbReference type="Pfam" id="PF13410">
    <property type="entry name" value="GST_C_2"/>
    <property type="match status" value="1"/>
</dbReference>
<reference evidence="2 3" key="1">
    <citation type="submission" date="2016-10" db="EMBL/GenBank/DDBJ databases">
        <authorList>
            <person name="de Groot N.N."/>
        </authorList>
    </citation>
    <scope>NUCLEOTIDE SEQUENCE [LARGE SCALE GENOMIC DNA]</scope>
    <source>
        <strain evidence="2 3">DSM 24677</strain>
    </source>
</reference>
<dbReference type="Proteomes" id="UP000199026">
    <property type="component" value="Unassembled WGS sequence"/>
</dbReference>
<dbReference type="Gene3D" id="1.20.1050.10">
    <property type="match status" value="1"/>
</dbReference>
<evidence type="ECO:0000313" key="2">
    <source>
        <dbReference type="EMBL" id="SDY74074.1"/>
    </source>
</evidence>
<proteinExistence type="predicted"/>
<dbReference type="CDD" id="cd03196">
    <property type="entry name" value="GST_C_5"/>
    <property type="match status" value="1"/>
</dbReference>
<dbReference type="InterPro" id="IPR004045">
    <property type="entry name" value="Glutathione_S-Trfase_N"/>
</dbReference>
<feature type="domain" description="GST N-terminal" evidence="1">
    <location>
        <begin position="1"/>
        <end position="79"/>
    </location>
</feature>
<dbReference type="SUPFAM" id="SSF52833">
    <property type="entry name" value="Thioredoxin-like"/>
    <property type="match status" value="1"/>
</dbReference>
<dbReference type="PANTHER" id="PTHR43968">
    <property type="match status" value="1"/>
</dbReference>